<accession>A0AAV7U9V1</accession>
<sequence>MLHKVEIPGRCTNVLKKDVKDEVIVGKVKGGAHSKLFSKHNKSKWESKDSVLGVKGAIVKNICLTYKEEEQAENDKVTTVRKKQKKRNAQPSPATHPQIPRETKDLQWDYTNTQLEEGSAMHVDIETQPSAVSLETIYQSIMEHREEFKTESCRTQLVCRKMQTQIRRVAKTCSEFATRIGEAETRISRLEDDVVSQRALGDSMEKKT</sequence>
<feature type="compositionally biased region" description="Basic residues" evidence="1">
    <location>
        <begin position="79"/>
        <end position="88"/>
    </location>
</feature>
<evidence type="ECO:0000256" key="1">
    <source>
        <dbReference type="SAM" id="MobiDB-lite"/>
    </source>
</evidence>
<organism evidence="2 3">
    <name type="scientific">Pleurodeles waltl</name>
    <name type="common">Iberian ribbed newt</name>
    <dbReference type="NCBI Taxonomy" id="8319"/>
    <lineage>
        <taxon>Eukaryota</taxon>
        <taxon>Metazoa</taxon>
        <taxon>Chordata</taxon>
        <taxon>Craniata</taxon>
        <taxon>Vertebrata</taxon>
        <taxon>Euteleostomi</taxon>
        <taxon>Amphibia</taxon>
        <taxon>Batrachia</taxon>
        <taxon>Caudata</taxon>
        <taxon>Salamandroidea</taxon>
        <taxon>Salamandridae</taxon>
        <taxon>Pleurodelinae</taxon>
        <taxon>Pleurodeles</taxon>
    </lineage>
</organism>
<proteinExistence type="predicted"/>
<evidence type="ECO:0000313" key="2">
    <source>
        <dbReference type="EMBL" id="KAJ1185857.1"/>
    </source>
</evidence>
<gene>
    <name evidence="2" type="ORF">NDU88_002644</name>
</gene>
<protein>
    <submittedName>
        <fullName evidence="2">Uncharacterized protein</fullName>
    </submittedName>
</protein>
<dbReference type="Proteomes" id="UP001066276">
    <property type="component" value="Chromosome 3_1"/>
</dbReference>
<reference evidence="2" key="1">
    <citation type="journal article" date="2022" name="bioRxiv">
        <title>Sequencing and chromosome-scale assembly of the giantPleurodeles waltlgenome.</title>
        <authorList>
            <person name="Brown T."/>
            <person name="Elewa A."/>
            <person name="Iarovenko S."/>
            <person name="Subramanian E."/>
            <person name="Araus A.J."/>
            <person name="Petzold A."/>
            <person name="Susuki M."/>
            <person name="Suzuki K.-i.T."/>
            <person name="Hayashi T."/>
            <person name="Toyoda A."/>
            <person name="Oliveira C."/>
            <person name="Osipova E."/>
            <person name="Leigh N.D."/>
            <person name="Simon A."/>
            <person name="Yun M.H."/>
        </authorList>
    </citation>
    <scope>NUCLEOTIDE SEQUENCE</scope>
    <source>
        <strain evidence="2">20211129_DDA</strain>
        <tissue evidence="2">Liver</tissue>
    </source>
</reference>
<dbReference type="AlphaFoldDB" id="A0AAV7U9V1"/>
<keyword evidence="3" id="KW-1185">Reference proteome</keyword>
<comment type="caution">
    <text evidence="2">The sequence shown here is derived from an EMBL/GenBank/DDBJ whole genome shotgun (WGS) entry which is preliminary data.</text>
</comment>
<feature type="region of interest" description="Disordered" evidence="1">
    <location>
        <begin position="74"/>
        <end position="104"/>
    </location>
</feature>
<dbReference type="EMBL" id="JANPWB010000005">
    <property type="protein sequence ID" value="KAJ1185857.1"/>
    <property type="molecule type" value="Genomic_DNA"/>
</dbReference>
<evidence type="ECO:0000313" key="3">
    <source>
        <dbReference type="Proteomes" id="UP001066276"/>
    </source>
</evidence>
<name>A0AAV7U9V1_PLEWA</name>